<evidence type="ECO:0000259" key="16">
    <source>
        <dbReference type="PROSITE" id="PS51194"/>
    </source>
</evidence>
<evidence type="ECO:0000259" key="15">
    <source>
        <dbReference type="PROSITE" id="PS51192"/>
    </source>
</evidence>
<dbReference type="GO" id="GO:0005737">
    <property type="term" value="C:cytoplasm"/>
    <property type="evidence" value="ECO:0007669"/>
    <property type="project" value="UniProtKB-SubCell"/>
</dbReference>
<dbReference type="GO" id="GO:0016787">
    <property type="term" value="F:hydrolase activity"/>
    <property type="evidence" value="ECO:0007669"/>
    <property type="project" value="UniProtKB-KW"/>
</dbReference>
<evidence type="ECO:0000256" key="12">
    <source>
        <dbReference type="ARBA" id="ARBA00070128"/>
    </source>
</evidence>
<dbReference type="Proteomes" id="UP000886752">
    <property type="component" value="Unassembled WGS sequence"/>
</dbReference>
<evidence type="ECO:0000256" key="4">
    <source>
        <dbReference type="ARBA" id="ARBA00022763"/>
    </source>
</evidence>
<dbReference type="SMART" id="SM01058">
    <property type="entry name" value="CarD_TRCF"/>
    <property type="match status" value="1"/>
</dbReference>
<dbReference type="InterPro" id="IPR011545">
    <property type="entry name" value="DEAD/DEAH_box_helicase_dom"/>
</dbReference>
<evidence type="ECO:0000256" key="14">
    <source>
        <dbReference type="SAM" id="MobiDB-lite"/>
    </source>
</evidence>
<dbReference type="GO" id="GO:0003684">
    <property type="term" value="F:damaged DNA binding"/>
    <property type="evidence" value="ECO:0007669"/>
    <property type="project" value="InterPro"/>
</dbReference>
<feature type="compositionally biased region" description="Low complexity" evidence="14">
    <location>
        <begin position="1165"/>
        <end position="1199"/>
    </location>
</feature>
<dbReference type="GO" id="GO:0005524">
    <property type="term" value="F:ATP binding"/>
    <property type="evidence" value="ECO:0007669"/>
    <property type="project" value="UniProtKB-UniRule"/>
</dbReference>
<dbReference type="InterPro" id="IPR014001">
    <property type="entry name" value="Helicase_ATP-bd"/>
</dbReference>
<reference evidence="17" key="2">
    <citation type="submission" date="2021-04" db="EMBL/GenBank/DDBJ databases">
        <authorList>
            <person name="Gilroy R."/>
        </authorList>
    </citation>
    <scope>NUCLEOTIDE SEQUENCE</scope>
    <source>
        <strain evidence="17">ChiHecec2B26-446</strain>
    </source>
</reference>
<dbReference type="Pfam" id="PF00270">
    <property type="entry name" value="DEAD"/>
    <property type="match status" value="1"/>
</dbReference>
<keyword evidence="3 13" id="KW-0547">Nucleotide-binding</keyword>
<keyword evidence="4 13" id="KW-0227">DNA damage</keyword>
<keyword evidence="9 13" id="KW-0234">DNA repair</keyword>
<dbReference type="EC" id="3.6.4.-" evidence="13"/>
<dbReference type="Pfam" id="PF00271">
    <property type="entry name" value="Helicase_C"/>
    <property type="match status" value="1"/>
</dbReference>
<gene>
    <name evidence="13 17" type="primary">mfd</name>
    <name evidence="17" type="ORF">H9894_02225</name>
</gene>
<organism evidence="17 18">
    <name type="scientific">Candidatus Desulfovibrio intestinipullorum</name>
    <dbReference type="NCBI Taxonomy" id="2838536"/>
    <lineage>
        <taxon>Bacteria</taxon>
        <taxon>Pseudomonadati</taxon>
        <taxon>Thermodesulfobacteriota</taxon>
        <taxon>Desulfovibrionia</taxon>
        <taxon>Desulfovibrionales</taxon>
        <taxon>Desulfovibrionaceae</taxon>
        <taxon>Desulfovibrio</taxon>
    </lineage>
</organism>
<evidence type="ECO:0000256" key="1">
    <source>
        <dbReference type="ARBA" id="ARBA00004496"/>
    </source>
</evidence>
<keyword evidence="5 13" id="KW-0378">Hydrolase</keyword>
<dbReference type="Gene3D" id="3.40.50.11180">
    <property type="match status" value="1"/>
</dbReference>
<dbReference type="InterPro" id="IPR036101">
    <property type="entry name" value="CarD-like/TRCF_RID_sf"/>
</dbReference>
<dbReference type="Pfam" id="PF03461">
    <property type="entry name" value="TRCF"/>
    <property type="match status" value="1"/>
</dbReference>
<dbReference type="SUPFAM" id="SSF143517">
    <property type="entry name" value="TRCF domain-like"/>
    <property type="match status" value="1"/>
</dbReference>
<comment type="subcellular location">
    <subcellularLocation>
        <location evidence="1 13">Cytoplasm</location>
    </subcellularLocation>
</comment>
<dbReference type="PANTHER" id="PTHR47964">
    <property type="entry name" value="ATP-DEPENDENT DNA HELICASE HOMOLOG RECG, CHLOROPLASTIC"/>
    <property type="match status" value="1"/>
</dbReference>
<dbReference type="GO" id="GO:0006355">
    <property type="term" value="P:regulation of DNA-templated transcription"/>
    <property type="evidence" value="ECO:0007669"/>
    <property type="project" value="UniProtKB-UniRule"/>
</dbReference>
<dbReference type="InterPro" id="IPR027417">
    <property type="entry name" value="P-loop_NTPase"/>
</dbReference>
<evidence type="ECO:0000256" key="6">
    <source>
        <dbReference type="ARBA" id="ARBA00022806"/>
    </source>
</evidence>
<dbReference type="HAMAP" id="MF_00969">
    <property type="entry name" value="TRCF"/>
    <property type="match status" value="1"/>
</dbReference>
<evidence type="ECO:0000256" key="3">
    <source>
        <dbReference type="ARBA" id="ARBA00022741"/>
    </source>
</evidence>
<dbReference type="InterPro" id="IPR003711">
    <property type="entry name" value="CarD-like/TRCF_RID"/>
</dbReference>
<sequence length="1241" mass="139029">MQQATELLRQKKTVLHIVRSGRATLARLAALALQEGRSAVLVATDRSAYAELAAYARLFCPDLSCDERAAALPMWQQPVVGLPQGLLVREEQMDWPRRLAALYSLRQGRPAIVVASVESLLLRYPGISFFDQRSLELERGRICPQEDFLGQMADWGFVRQPMVTRSGEMARRGDIVDLFAPGYSHPLRLEFFDDTLEEIRLFDAETQRSLQTLDSVTIVPARPFLQDESSRRTMDEHLDQLVTSGMVSQDVAYDCRKALRQGGRTLLPGSVLADTSLLEDWLPADTIFLCEGADATEQALAETREDLIQRLQGARAQVLQSVTRTLRTQGELPWQKTEEHAAFRVIHADPLVVGVEPAGTALPERSIRSFQELFTDPGAMDRPWQHVSALLREWLKSRKQILLGFSSVRQRQRFLKLAEQEGIRAMERYAPGQKGLFALISPLQGGAELAWEDTCILGQNVFLPKAEKSGRGMTRVFQGLDSFDDLKEGELLVHRDYGIGRFRGLRSIERDGIAHDFLELDYQGDDRLYVPVDRLEVVQRFRSADGSEPRLNRLGSVTWGTTREKARKAVEKIAADLIEMYAYRKVAKGFHYDPPDEFYEEFRASFGYEETPDQARAIAEVLQDMARDVPMDRLICGDVGFGKTEVAMRAAFLAASNSRQVALLCPTTVLAEQHYQTFRARMKGFPLRIGLLSRFVSKKEQTRVVEAAARGETDILIGTHRLLSRDVSLPRLGLLILDEEQRFGVRHKEALKEMKKNVDVLTLTATPIPRTLQLSMSGIRDLSLIETPPRERKPVVTAVIDRDDEMLRQVVRREMEREGQIFWVFNRIQGLVNVTNYVRKLVPEARVAMVHGRMEESEVDDNMRKFWHGELDVLVCTSIIESGLDFPRANTLIVDQAQNFGLGQLYQLRGRVGRSDRQAYAFFVVPDPAHLTRIAEERLAILQDMDFLGAGFKVAMEDLRLRGAGNILGEAQTGQMAKVGLDLYLEMLEQAVDRLKGTVHERPLETEVNIGVPARIPETYVSDPRERLRQYRALTSAGSGQERERIALDVRDRFGPFPEEFQTFLAILDFKQFLGTLQVEKADLGLRKVRLSWADGQNAIDPVKVMTLLARRPGAQIIPTTTLIVPLSTDVPYREVLAGLRTDLEALRADPESGGEERVIVATRSGKSGQAASAGAEQGSKAGPSAQSGKTGKQGTSGKPGYAGRQTPGQPAQSAQARPGTGSEQRLTRKSTLAVARKWKP</sequence>
<dbReference type="Gene3D" id="3.90.1150.50">
    <property type="entry name" value="Transcription-repair-coupling factor, D7 domain"/>
    <property type="match status" value="1"/>
</dbReference>
<dbReference type="NCBIfam" id="TIGR00580">
    <property type="entry name" value="mfd"/>
    <property type="match status" value="1"/>
</dbReference>
<dbReference type="EMBL" id="DXHV01000026">
    <property type="protein sequence ID" value="HIV99993.1"/>
    <property type="molecule type" value="Genomic_DNA"/>
</dbReference>
<comment type="caution">
    <text evidence="17">The sequence shown here is derived from an EMBL/GenBank/DDBJ whole genome shotgun (WGS) entry which is preliminary data.</text>
</comment>
<comment type="similarity">
    <text evidence="11 13">In the C-terminal section; belongs to the helicase family. RecG subfamily.</text>
</comment>
<dbReference type="PROSITE" id="PS51192">
    <property type="entry name" value="HELICASE_ATP_BIND_1"/>
    <property type="match status" value="1"/>
</dbReference>
<dbReference type="CDD" id="cd17991">
    <property type="entry name" value="DEXHc_TRCF"/>
    <property type="match status" value="1"/>
</dbReference>
<dbReference type="SMART" id="SM00490">
    <property type="entry name" value="HELICc"/>
    <property type="match status" value="1"/>
</dbReference>
<evidence type="ECO:0000256" key="13">
    <source>
        <dbReference type="HAMAP-Rule" id="MF_00969"/>
    </source>
</evidence>
<comment type="function">
    <text evidence="13">Couples transcription and DNA repair by recognizing RNA polymerase (RNAP) stalled at DNA lesions. Mediates ATP-dependent release of RNAP and its truncated transcript from the DNA, and recruitment of nucleotide excision repair machinery to the damaged site.</text>
</comment>
<dbReference type="FunFam" id="3.40.50.300:FF:000546">
    <property type="entry name" value="Transcription-repair-coupling factor"/>
    <property type="match status" value="1"/>
</dbReference>
<dbReference type="InterPro" id="IPR047112">
    <property type="entry name" value="RecG/Mfd"/>
</dbReference>
<dbReference type="InterPro" id="IPR001650">
    <property type="entry name" value="Helicase_C-like"/>
</dbReference>
<keyword evidence="2 13" id="KW-0963">Cytoplasm</keyword>
<dbReference type="Gene3D" id="2.40.10.170">
    <property type="match status" value="1"/>
</dbReference>
<keyword evidence="7 13" id="KW-0067">ATP-binding</keyword>
<protein>
    <recommendedName>
        <fullName evidence="12 13">Transcription-repair-coupling factor</fullName>
        <shortName evidence="13">TRCF</shortName>
        <ecNumber evidence="13">3.6.4.-</ecNumber>
    </recommendedName>
</protein>
<dbReference type="AlphaFoldDB" id="A0A9D1PUW6"/>
<evidence type="ECO:0000256" key="2">
    <source>
        <dbReference type="ARBA" id="ARBA00022490"/>
    </source>
</evidence>
<evidence type="ECO:0000256" key="10">
    <source>
        <dbReference type="ARBA" id="ARBA00061104"/>
    </source>
</evidence>
<dbReference type="Pfam" id="PF02559">
    <property type="entry name" value="CarD_TRCF_RID"/>
    <property type="match status" value="1"/>
</dbReference>
<keyword evidence="8 13" id="KW-0238">DNA-binding</keyword>
<evidence type="ECO:0000256" key="8">
    <source>
        <dbReference type="ARBA" id="ARBA00023125"/>
    </source>
</evidence>
<dbReference type="SMART" id="SM00487">
    <property type="entry name" value="DEXDc"/>
    <property type="match status" value="1"/>
</dbReference>
<evidence type="ECO:0000256" key="9">
    <source>
        <dbReference type="ARBA" id="ARBA00023204"/>
    </source>
</evidence>
<dbReference type="GO" id="GO:0003678">
    <property type="term" value="F:DNA helicase activity"/>
    <property type="evidence" value="ECO:0007669"/>
    <property type="project" value="TreeGrafter"/>
</dbReference>
<dbReference type="GO" id="GO:0000716">
    <property type="term" value="P:transcription-coupled nucleotide-excision repair, DNA damage recognition"/>
    <property type="evidence" value="ECO:0007669"/>
    <property type="project" value="UniProtKB-UniRule"/>
</dbReference>
<dbReference type="SUPFAM" id="SSF52540">
    <property type="entry name" value="P-loop containing nucleoside triphosphate hydrolases"/>
    <property type="match status" value="3"/>
</dbReference>
<accession>A0A9D1PUW6</accession>
<dbReference type="InterPro" id="IPR004576">
    <property type="entry name" value="Mfd"/>
</dbReference>
<dbReference type="InterPro" id="IPR037235">
    <property type="entry name" value="TRCF-like_C_D7"/>
</dbReference>
<dbReference type="SUPFAM" id="SSF141259">
    <property type="entry name" value="CarD-like"/>
    <property type="match status" value="1"/>
</dbReference>
<evidence type="ECO:0000256" key="11">
    <source>
        <dbReference type="ARBA" id="ARBA00061399"/>
    </source>
</evidence>
<dbReference type="InterPro" id="IPR041471">
    <property type="entry name" value="UvrB_inter"/>
</dbReference>
<reference evidence="17" key="1">
    <citation type="journal article" date="2021" name="PeerJ">
        <title>Extensive microbial diversity within the chicken gut microbiome revealed by metagenomics and culture.</title>
        <authorList>
            <person name="Gilroy R."/>
            <person name="Ravi A."/>
            <person name="Getino M."/>
            <person name="Pursley I."/>
            <person name="Horton D.L."/>
            <person name="Alikhan N.F."/>
            <person name="Baker D."/>
            <person name="Gharbi K."/>
            <person name="Hall N."/>
            <person name="Watson M."/>
            <person name="Adriaenssens E.M."/>
            <person name="Foster-Nyarko E."/>
            <person name="Jarju S."/>
            <person name="Secka A."/>
            <person name="Antonio M."/>
            <person name="Oren A."/>
            <person name="Chaudhuri R.R."/>
            <person name="La Ragione R."/>
            <person name="Hildebrand F."/>
            <person name="Pallen M.J."/>
        </authorList>
    </citation>
    <scope>NUCLEOTIDE SEQUENCE</scope>
    <source>
        <strain evidence="17">ChiHecec2B26-446</strain>
    </source>
</reference>
<dbReference type="PANTHER" id="PTHR47964:SF1">
    <property type="entry name" value="ATP-DEPENDENT DNA HELICASE HOMOLOG RECG, CHLOROPLASTIC"/>
    <property type="match status" value="1"/>
</dbReference>
<feature type="domain" description="Helicase C-terminal" evidence="16">
    <location>
        <begin position="806"/>
        <end position="960"/>
    </location>
</feature>
<dbReference type="Gene3D" id="3.40.50.300">
    <property type="entry name" value="P-loop containing nucleotide triphosphate hydrolases"/>
    <property type="match status" value="2"/>
</dbReference>
<proteinExistence type="inferred from homology"/>
<evidence type="ECO:0000313" key="18">
    <source>
        <dbReference type="Proteomes" id="UP000886752"/>
    </source>
</evidence>
<feature type="domain" description="Helicase ATP-binding" evidence="15">
    <location>
        <begin position="624"/>
        <end position="785"/>
    </location>
</feature>
<feature type="compositionally biased region" description="Polar residues" evidence="14">
    <location>
        <begin position="1207"/>
        <end position="1216"/>
    </location>
</feature>
<dbReference type="Pfam" id="PF17757">
    <property type="entry name" value="UvrB_inter"/>
    <property type="match status" value="1"/>
</dbReference>
<dbReference type="PROSITE" id="PS51194">
    <property type="entry name" value="HELICASE_CTER"/>
    <property type="match status" value="1"/>
</dbReference>
<evidence type="ECO:0000313" key="17">
    <source>
        <dbReference type="EMBL" id="HIV99993.1"/>
    </source>
</evidence>
<evidence type="ECO:0000256" key="7">
    <source>
        <dbReference type="ARBA" id="ARBA00022840"/>
    </source>
</evidence>
<name>A0A9D1PUW6_9BACT</name>
<dbReference type="InterPro" id="IPR005118">
    <property type="entry name" value="TRCF_C"/>
</dbReference>
<feature type="region of interest" description="Disordered" evidence="14">
    <location>
        <begin position="1164"/>
        <end position="1241"/>
    </location>
</feature>
<evidence type="ECO:0000256" key="5">
    <source>
        <dbReference type="ARBA" id="ARBA00022801"/>
    </source>
</evidence>
<dbReference type="SMART" id="SM00982">
    <property type="entry name" value="TRCF"/>
    <property type="match status" value="1"/>
</dbReference>
<keyword evidence="6" id="KW-0347">Helicase</keyword>
<dbReference type="Gene3D" id="3.30.2060.10">
    <property type="entry name" value="Penicillin-binding protein 1b domain"/>
    <property type="match status" value="1"/>
</dbReference>
<comment type="similarity">
    <text evidence="10 13">In the N-terminal section; belongs to the UvrB family.</text>
</comment>